<evidence type="ECO:0000256" key="1">
    <source>
        <dbReference type="SAM" id="MobiDB-lite"/>
    </source>
</evidence>
<evidence type="ECO:0000313" key="3">
    <source>
        <dbReference type="Proteomes" id="UP000032702"/>
    </source>
</evidence>
<dbReference type="EMBL" id="AAMD01000178">
    <property type="protein sequence ID" value="EAU63188.1"/>
    <property type="molecule type" value="Genomic_DNA"/>
</dbReference>
<proteinExistence type="predicted"/>
<name>Q08RT1_STIAD</name>
<feature type="compositionally biased region" description="Basic and acidic residues" evidence="1">
    <location>
        <begin position="29"/>
        <end position="44"/>
    </location>
</feature>
<organism evidence="2 3">
    <name type="scientific">Stigmatella aurantiaca (strain DW4/3-1)</name>
    <dbReference type="NCBI Taxonomy" id="378806"/>
    <lineage>
        <taxon>Bacteria</taxon>
        <taxon>Pseudomonadati</taxon>
        <taxon>Myxococcota</taxon>
        <taxon>Myxococcia</taxon>
        <taxon>Myxococcales</taxon>
        <taxon>Cystobacterineae</taxon>
        <taxon>Archangiaceae</taxon>
        <taxon>Stigmatella</taxon>
    </lineage>
</organism>
<feature type="region of interest" description="Disordered" evidence="1">
    <location>
        <begin position="27"/>
        <end position="49"/>
    </location>
</feature>
<comment type="caution">
    <text evidence="2">The sequence shown here is derived from an EMBL/GenBank/DDBJ whole genome shotgun (WGS) entry which is preliminary data.</text>
</comment>
<evidence type="ECO:0000313" key="2">
    <source>
        <dbReference type="EMBL" id="EAU63188.1"/>
    </source>
</evidence>
<dbReference type="Proteomes" id="UP000032702">
    <property type="component" value="Unassembled WGS sequence"/>
</dbReference>
<dbReference type="AlphaFoldDB" id="Q08RT1"/>
<reference evidence="2 3" key="1">
    <citation type="submission" date="2006-04" db="EMBL/GenBank/DDBJ databases">
        <authorList>
            <person name="Nierman W.C."/>
        </authorList>
    </citation>
    <scope>NUCLEOTIDE SEQUENCE [LARGE SCALE GENOMIC DNA]</scope>
    <source>
        <strain evidence="2 3">DW4/3-1</strain>
    </source>
</reference>
<protein>
    <submittedName>
        <fullName evidence="2">Uncharacterized protein</fullName>
    </submittedName>
</protein>
<gene>
    <name evidence="2" type="ORF">STIAU_7789</name>
</gene>
<accession>Q08RT1</accession>
<sequence>MALGRPGPGDDGHLEVVLEEEPVLEGIQEEGRGRGGGKPVREGHGGQGAHHLLRTVGLYPEAFAQQAAGREDLARLSAITAGQPPGSSPP</sequence>